<feature type="region of interest" description="Disordered" evidence="1">
    <location>
        <begin position="1320"/>
        <end position="1347"/>
    </location>
</feature>
<organism evidence="2 3">
    <name type="scientific">Nothobranchius furzeri</name>
    <name type="common">Turquoise killifish</name>
    <dbReference type="NCBI Taxonomy" id="105023"/>
    <lineage>
        <taxon>Eukaryota</taxon>
        <taxon>Metazoa</taxon>
        <taxon>Chordata</taxon>
        <taxon>Craniata</taxon>
        <taxon>Vertebrata</taxon>
        <taxon>Euteleostomi</taxon>
        <taxon>Actinopterygii</taxon>
        <taxon>Neopterygii</taxon>
        <taxon>Teleostei</taxon>
        <taxon>Neoteleostei</taxon>
        <taxon>Acanthomorphata</taxon>
        <taxon>Ovalentaria</taxon>
        <taxon>Atherinomorphae</taxon>
        <taxon>Cyprinodontiformes</taxon>
        <taxon>Nothobranchiidae</taxon>
        <taxon>Nothobranchius</taxon>
    </lineage>
</organism>
<feature type="compositionally biased region" description="Basic and acidic residues" evidence="1">
    <location>
        <begin position="1558"/>
        <end position="1567"/>
    </location>
</feature>
<feature type="compositionally biased region" description="Basic and acidic residues" evidence="1">
    <location>
        <begin position="1578"/>
        <end position="1599"/>
    </location>
</feature>
<protein>
    <submittedName>
        <fullName evidence="2">LOC107386071-like protein</fullName>
    </submittedName>
</protein>
<feature type="region of interest" description="Disordered" evidence="1">
    <location>
        <begin position="784"/>
        <end position="1302"/>
    </location>
</feature>
<feature type="region of interest" description="Disordered" evidence="1">
    <location>
        <begin position="66"/>
        <end position="99"/>
    </location>
</feature>
<feature type="compositionally biased region" description="Basic and acidic residues" evidence="1">
    <location>
        <begin position="1493"/>
        <end position="1513"/>
    </location>
</feature>
<feature type="compositionally biased region" description="Basic and acidic residues" evidence="1">
    <location>
        <begin position="823"/>
        <end position="834"/>
    </location>
</feature>
<feature type="compositionally biased region" description="Acidic residues" evidence="1">
    <location>
        <begin position="2050"/>
        <end position="2061"/>
    </location>
</feature>
<dbReference type="Proteomes" id="UP000822369">
    <property type="component" value="Chromosome 15"/>
</dbReference>
<feature type="compositionally biased region" description="Polar residues" evidence="1">
    <location>
        <begin position="1173"/>
        <end position="1185"/>
    </location>
</feature>
<feature type="region of interest" description="Disordered" evidence="1">
    <location>
        <begin position="1398"/>
        <end position="1456"/>
    </location>
</feature>
<name>A0A9D2XPH8_NOTFU</name>
<feature type="compositionally biased region" description="Low complexity" evidence="1">
    <location>
        <begin position="1938"/>
        <end position="1956"/>
    </location>
</feature>
<feature type="compositionally biased region" description="Polar residues" evidence="1">
    <location>
        <begin position="1225"/>
        <end position="1236"/>
    </location>
</feature>
<feature type="compositionally biased region" description="Polar residues" evidence="1">
    <location>
        <begin position="1785"/>
        <end position="1795"/>
    </location>
</feature>
<feature type="compositionally biased region" description="Polar residues" evidence="1">
    <location>
        <begin position="242"/>
        <end position="260"/>
    </location>
</feature>
<feature type="compositionally biased region" description="Basic and acidic residues" evidence="1">
    <location>
        <begin position="262"/>
        <end position="273"/>
    </location>
</feature>
<feature type="compositionally biased region" description="Polar residues" evidence="1">
    <location>
        <begin position="656"/>
        <end position="669"/>
    </location>
</feature>
<evidence type="ECO:0000313" key="2">
    <source>
        <dbReference type="EMBL" id="KAF7205323.1"/>
    </source>
</evidence>
<evidence type="ECO:0000313" key="3">
    <source>
        <dbReference type="Proteomes" id="UP000822369"/>
    </source>
</evidence>
<feature type="compositionally biased region" description="Basic and acidic residues" evidence="1">
    <location>
        <begin position="867"/>
        <end position="879"/>
    </location>
</feature>
<feature type="compositionally biased region" description="Polar residues" evidence="1">
    <location>
        <begin position="80"/>
        <end position="94"/>
    </location>
</feature>
<feature type="compositionally biased region" description="Low complexity" evidence="1">
    <location>
        <begin position="2076"/>
        <end position="2087"/>
    </location>
</feature>
<feature type="compositionally biased region" description="Polar residues" evidence="1">
    <location>
        <begin position="1243"/>
        <end position="1253"/>
    </location>
</feature>
<evidence type="ECO:0000256" key="1">
    <source>
        <dbReference type="SAM" id="MobiDB-lite"/>
    </source>
</evidence>
<feature type="compositionally biased region" description="Basic and acidic residues" evidence="1">
    <location>
        <begin position="2102"/>
        <end position="2121"/>
    </location>
</feature>
<feature type="region of interest" description="Disordered" evidence="1">
    <location>
        <begin position="210"/>
        <end position="321"/>
    </location>
</feature>
<comment type="caution">
    <text evidence="2">The sequence shown here is derived from an EMBL/GenBank/DDBJ whole genome shotgun (WGS) entry which is preliminary data.</text>
</comment>
<feature type="compositionally biased region" description="Polar residues" evidence="1">
    <location>
        <begin position="1070"/>
        <end position="1087"/>
    </location>
</feature>
<accession>A0A9D2XPH8</accession>
<feature type="compositionally biased region" description="Low complexity" evidence="1">
    <location>
        <begin position="727"/>
        <end position="742"/>
    </location>
</feature>
<feature type="compositionally biased region" description="Low complexity" evidence="1">
    <location>
        <begin position="1028"/>
        <end position="1047"/>
    </location>
</feature>
<feature type="compositionally biased region" description="Basic and acidic residues" evidence="1">
    <location>
        <begin position="704"/>
        <end position="720"/>
    </location>
</feature>
<feature type="compositionally biased region" description="Polar residues" evidence="1">
    <location>
        <begin position="274"/>
        <end position="289"/>
    </location>
</feature>
<feature type="compositionally biased region" description="Basic and acidic residues" evidence="1">
    <location>
        <begin position="1521"/>
        <end position="1531"/>
    </location>
</feature>
<feature type="region of interest" description="Disordered" evidence="1">
    <location>
        <begin position="2101"/>
        <end position="2121"/>
    </location>
</feature>
<feature type="compositionally biased region" description="Polar residues" evidence="1">
    <location>
        <begin position="996"/>
        <end position="1006"/>
    </location>
</feature>
<reference evidence="2" key="1">
    <citation type="submission" date="2020-03" db="EMBL/GenBank/DDBJ databases">
        <title>Intra-Species Differences in Population Size shape Life History and Genome Evolution.</title>
        <authorList>
            <person name="Willemsen D."/>
            <person name="Cui R."/>
            <person name="Valenzano D.R."/>
        </authorList>
    </citation>
    <scope>NUCLEOTIDE SEQUENCE</scope>
    <source>
        <strain evidence="2">GRZ</strain>
        <tissue evidence="2">Whole</tissue>
    </source>
</reference>
<feature type="compositionally biased region" description="Basic and acidic residues" evidence="1">
    <location>
        <begin position="949"/>
        <end position="975"/>
    </location>
</feature>
<dbReference type="EMBL" id="JAAVVJ010000015">
    <property type="protein sequence ID" value="KAF7205323.1"/>
    <property type="molecule type" value="Genomic_DNA"/>
</dbReference>
<feature type="compositionally biased region" description="Low complexity" evidence="1">
    <location>
        <begin position="1660"/>
        <end position="1719"/>
    </location>
</feature>
<feature type="compositionally biased region" description="Polar residues" evidence="1">
    <location>
        <begin position="923"/>
        <end position="948"/>
    </location>
</feature>
<feature type="compositionally biased region" description="Basic and acidic residues" evidence="1">
    <location>
        <begin position="1267"/>
        <end position="1281"/>
    </location>
</feature>
<sequence length="2139" mass="226307">MSSRLRQQEAESTSITLSSEALPLVRNKADVVGSCSAGLPLVVEQFACQQGRQVMTGVHTTESLHRRMSTSHRNGDISWPNANYKNTRQPNTPVDFSAKDSPITSIRLRSHVEVMDGEPMNFTSVKVKKEASEKRPTEKLFQIQEPAGLVDLSVDLLQKTTDTQGATDYTSPHAKVPSLPCLQQYLPANIIMEVKKDVTFSQTQNLSQCGGFPSDKQMTTQPGAGIHLEPENSSHRVAPRAPQTSEATHVSLSSAYQQDSGAHVESKEPEHVSQVKSRPTVKNSAQQQHYQHRYENIPVSEPKPLTSQRQDVASQHDLSRRPRILIKQATVDSYGSTEECKEDVKVMSSTPVPCSVHQQLGGSQTVSTPLHLNAKSDRALPSGVGQLVQSQSTSAASAKGPFQLPDPPDLSQQHVTVQRPPAQIPSSIIDLGQHASQVCANESQPSPLAAVQLQHMRQNQGLISEPQQPCAQFPPAGPSSVKGLISMFSSLSSRSPTNGNSAAAAPQQAKMMSKGVDLSSQASPPQIPTTITQHPVPSVSCVVETGEMIASCAQTADVSTSPPFTAVLVQSHGESTPLASEGKLDLASELFKDQSAARHTEPTPAPPVIAESQPRCLILTEISQKASLMDTSTRNAPSYGFGPTFVSQESRHPINLPQTPQVKPPNNTLKSEDVDGSREVSQTLPEATPTEMTPEISATINKRSVSESDASRQALEETKQNEPAPLVAVSAGVDGSSSVGDGQQPKSVYIGINSSGMHPDSTENEPDQPKPYVRLPHIFVSAASSPEEETSELGPCEGNKPDVPQVDAVEDFTSHTNVLPENIVERSDKSEDSSAKISSIIKDSVEENVEEGKTCFQEVHLPTAEQKPSKERDSPHILNEEGTAVDATLADVDVEPEPTESHKPTPDTASAEETMPPRALASPNENITSADTTQESSFQDENISSNADFSEKPRREDVCLTEKESAEERLNEKGEVGATLSGPEPPPIIPPTEETAVSTKDGTATKGSFPETRPDKEPAERGIFSLFSDSTTTHQQSSQTGLSTLGGILPGSSTKDTPGTGLLSMFGGSNAPSSSQSKGTQPQSNPQEPHGKGLFSMFSGSSVQPPSGPRGANAGNVCPRGPPPKEPPGKSLFSMFGASAPQQPSSPKGHPGVGLPPRGPSNESSLFGGILSGSATQKASPSTGLFSKLGSLGAQLQTEPQVSTPGPSAPDVSGKGLFSMFGGQRQPTDSKPNASDTGFKVSSVFSLGGNSDSNKSKPGFGLFGKSFLEEPEKHAAAREDAASLQKIPTDTEASSEEVKDEHIQHVTVATSEPLSALSVKEELQGKQACPEVQDSSEDTNKKETENSVQQLDLCVDTKKQTTIQGNLSGDQTAYLIDETSATSMLLLTSNLLEKELVEENEDTPSAVAEPETAASTNTERDIEATIHLSENGSRSDEISVISGQSDEEDVNSVGEDELRCSKTENQIQKIAVEEQTAAVEVESSLTLCIEEQKAETEKDQSFTKPLESNDKELLSAADVGKLSEDTLKNEAEEQSAADDVAKSSNANLEITGSPEATEVEKISHEALEIANDEQTVVTDKEMAEKPSSESPEKDFKLPSDDPGTEPMEQKLKKTCEGATVAVVSLSTEEEPLGGNTVLLTGPPPQHHPSPGMARPPGPPRQQMGSPRTAGPRTAGPRTAGPRTAGPRTPGPRTAGPRTPGPRTAGPRTPGPRTAGPRTAQKPPEAAPFSGFMSMFSAPNAPSKSTVGGFFSSSPGSLFGSSPTPHQPQQQQQQQQQQKSSFFGIPSTNAAESITSEIFGLFKSQETAKPHEPQQSGTDPGPAEPSADMKSEKTENANVESAPLNEDKRVDSCEDCEVPEKELVEEAESKDGIEEERTPTGTPINPVRLSGNSDLAECAGEPGSQVSYKDAPPTSPKSKGLFDIPSLTAPTFGFMPAGTSSSGSRFSTTSTASSDSSPQPQQTDGGLLSGFRSLSAGIFQEEKPGRLEETLGASSVFGLKLSSVFGTSDSTKPKSSSPLVPSQPQPGSPKQWDESGVPASEKASPGSGETESADASDTEEPTDTSKTGSCDTLAHTPPSGLPSLSGSLSECLDKPLEVIPPCESHKSEVTTPDSEHTDLGSDLPKELLATDAAPRLVSAR</sequence>
<feature type="region of interest" description="Disordered" evidence="1">
    <location>
        <begin position="2006"/>
        <end position="2087"/>
    </location>
</feature>
<feature type="region of interest" description="Disordered" evidence="1">
    <location>
        <begin position="639"/>
        <end position="772"/>
    </location>
</feature>
<feature type="compositionally biased region" description="Low complexity" evidence="1">
    <location>
        <begin position="1744"/>
        <end position="1777"/>
    </location>
</feature>
<feature type="region of interest" description="Disordered" evidence="1">
    <location>
        <begin position="388"/>
        <end position="420"/>
    </location>
</feature>
<proteinExistence type="predicted"/>
<feature type="compositionally biased region" description="Low complexity" evidence="1">
    <location>
        <begin position="2006"/>
        <end position="2019"/>
    </location>
</feature>
<feature type="compositionally biased region" description="Basic and acidic residues" evidence="1">
    <location>
        <begin position="1844"/>
        <end position="1877"/>
    </location>
</feature>
<feature type="compositionally biased region" description="Polar residues" evidence="1">
    <location>
        <begin position="1194"/>
        <end position="1206"/>
    </location>
</feature>
<feature type="compositionally biased region" description="Pro residues" evidence="1">
    <location>
        <begin position="1641"/>
        <end position="1659"/>
    </location>
</feature>
<gene>
    <name evidence="2" type="ORF">G4P62_010685</name>
</gene>
<feature type="region of interest" description="Disordered" evidence="1">
    <location>
        <begin position="1493"/>
        <end position="1969"/>
    </location>
</feature>